<sequence>MLVPHVSLVYSLTLLSYCHSFTVDPTSQASLKSGATTNAAGLRVFYHGDEPGQIPGNFPYPTYWWQAGAAMNAWIDYRNYTGDSTYDAIVTQAMLFQVGPNNDYLPPNQTLAEGNDDQGFWGLAAMSAAERNFPNPPSTGVQWLALAQAVFNGQATRWDDANCGGGLRWQIFAFNNGYGYKNSISNGIFFQLGARLAQYTGNDTYAQWAEKAYNWTTSVKFLTSTYIIYDGADVPDCITGFDRIQWTYNTGMYLGGAAFMYTYQNQSSIWLSRVEALLDSSISLFFSSGTIVYEPACEPEQTCNDDQTSFKGYLARNMGYTAQLIPSLADKIFNVLGSSAVAVGKCCNGGTGTVCGNDYTKGTFDGHTGVGEAIAALEVIQAPLAKYASSPSSARTGGTSTGDVNAGTTSSSGHTLTEPPPTTAGKFSAVFVTILVSLSTFGTYLA</sequence>
<dbReference type="STRING" id="1198029.A0A1U7LN34"/>
<keyword evidence="9 10" id="KW-0326">Glycosidase</keyword>
<evidence type="ECO:0000256" key="4">
    <source>
        <dbReference type="ARBA" id="ARBA00012350"/>
    </source>
</evidence>
<dbReference type="FunFam" id="1.50.10.20:FF:000006">
    <property type="entry name" value="Mannan endo-1,6-alpha-mannosidase"/>
    <property type="match status" value="1"/>
</dbReference>
<evidence type="ECO:0000256" key="11">
    <source>
        <dbReference type="SAM" id="MobiDB-lite"/>
    </source>
</evidence>
<keyword evidence="6 10" id="KW-0378">Hydrolase</keyword>
<comment type="subcellular location">
    <subcellularLocation>
        <location evidence="2">Endomembrane system</location>
    </subcellularLocation>
</comment>
<comment type="caution">
    <text evidence="13">The sequence shown here is derived from an EMBL/GenBank/DDBJ whole genome shotgun (WGS) entry which is preliminary data.</text>
</comment>
<dbReference type="PANTHER" id="PTHR12145">
    <property type="entry name" value="MANNAN ENDO-1,6-ALPHA-MANNOSIDASE DCW1"/>
    <property type="match status" value="1"/>
</dbReference>
<feature type="compositionally biased region" description="Polar residues" evidence="11">
    <location>
        <begin position="389"/>
        <end position="415"/>
    </location>
</feature>
<proteinExistence type="inferred from homology"/>
<accession>A0A1U7LN34</accession>
<feature type="region of interest" description="Disordered" evidence="11">
    <location>
        <begin position="389"/>
        <end position="421"/>
    </location>
</feature>
<keyword evidence="7" id="KW-0472">Membrane</keyword>
<dbReference type="InterPro" id="IPR005198">
    <property type="entry name" value="Glyco_hydro_76"/>
</dbReference>
<dbReference type="Gene3D" id="1.50.10.20">
    <property type="match status" value="1"/>
</dbReference>
<dbReference type="PANTHER" id="PTHR12145:SF36">
    <property type="entry name" value="MANNAN ENDO-1,6-ALPHA-MANNOSIDASE DCW1"/>
    <property type="match status" value="1"/>
</dbReference>
<dbReference type="GO" id="GO:0008496">
    <property type="term" value="F:mannan endo-1,6-alpha-mannosidase activity"/>
    <property type="evidence" value="ECO:0007669"/>
    <property type="project" value="UniProtKB-UniRule"/>
</dbReference>
<dbReference type="Pfam" id="PF03663">
    <property type="entry name" value="Glyco_hydro_76"/>
    <property type="match status" value="1"/>
</dbReference>
<dbReference type="Proteomes" id="UP000186594">
    <property type="component" value="Unassembled WGS sequence"/>
</dbReference>
<evidence type="ECO:0000256" key="10">
    <source>
        <dbReference type="PIRNR" id="PIRNR016302"/>
    </source>
</evidence>
<gene>
    <name evidence="13" type="ORF">NEOLI_002095</name>
</gene>
<evidence type="ECO:0000256" key="2">
    <source>
        <dbReference type="ARBA" id="ARBA00004308"/>
    </source>
</evidence>
<comment type="catalytic activity">
    <reaction evidence="1 10">
        <text>Random hydrolysis of (1-&gt;6)-alpha-D-mannosidic linkages in unbranched (1-&gt;6)-mannans.</text>
        <dbReference type="EC" id="3.2.1.101"/>
    </reaction>
</comment>
<keyword evidence="5 12" id="KW-0732">Signal</keyword>
<evidence type="ECO:0000256" key="3">
    <source>
        <dbReference type="ARBA" id="ARBA00009699"/>
    </source>
</evidence>
<evidence type="ECO:0000313" key="13">
    <source>
        <dbReference type="EMBL" id="OLL24065.1"/>
    </source>
</evidence>
<evidence type="ECO:0000256" key="8">
    <source>
        <dbReference type="ARBA" id="ARBA00023180"/>
    </source>
</evidence>
<evidence type="ECO:0000256" key="1">
    <source>
        <dbReference type="ARBA" id="ARBA00001452"/>
    </source>
</evidence>
<dbReference type="EC" id="3.2.1.101" evidence="4 10"/>
<dbReference type="EMBL" id="LXFE01001003">
    <property type="protein sequence ID" value="OLL24065.1"/>
    <property type="molecule type" value="Genomic_DNA"/>
</dbReference>
<dbReference type="InterPro" id="IPR014480">
    <property type="entry name" value="Mannan-1_6-alpha_mannosidase"/>
</dbReference>
<evidence type="ECO:0000256" key="6">
    <source>
        <dbReference type="ARBA" id="ARBA00022801"/>
    </source>
</evidence>
<keyword evidence="8" id="KW-0325">Glycoprotein</keyword>
<evidence type="ECO:0000256" key="12">
    <source>
        <dbReference type="SAM" id="SignalP"/>
    </source>
</evidence>
<protein>
    <recommendedName>
        <fullName evidence="4 10">Mannan endo-1,6-alpha-mannosidase</fullName>
        <ecNumber evidence="4 10">3.2.1.101</ecNumber>
    </recommendedName>
</protein>
<reference evidence="13 14" key="1">
    <citation type="submission" date="2016-04" db="EMBL/GenBank/DDBJ databases">
        <title>Evolutionary innovation and constraint leading to complex multicellularity in the Ascomycota.</title>
        <authorList>
            <person name="Cisse O."/>
            <person name="Nguyen A."/>
            <person name="Hewitt D.A."/>
            <person name="Jedd G."/>
            <person name="Stajich J.E."/>
        </authorList>
    </citation>
    <scope>NUCLEOTIDE SEQUENCE [LARGE SCALE GENOMIC DNA]</scope>
    <source>
        <strain evidence="13 14">DAH-3</strain>
    </source>
</reference>
<organism evidence="13 14">
    <name type="scientific">Neolecta irregularis (strain DAH-3)</name>
    <dbReference type="NCBI Taxonomy" id="1198029"/>
    <lineage>
        <taxon>Eukaryota</taxon>
        <taxon>Fungi</taxon>
        <taxon>Dikarya</taxon>
        <taxon>Ascomycota</taxon>
        <taxon>Taphrinomycotina</taxon>
        <taxon>Neolectales</taxon>
        <taxon>Neolectaceae</taxon>
        <taxon>Neolecta</taxon>
    </lineage>
</organism>
<dbReference type="OrthoDB" id="4187847at2759"/>
<dbReference type="GO" id="GO:0009272">
    <property type="term" value="P:fungal-type cell wall biogenesis"/>
    <property type="evidence" value="ECO:0007669"/>
    <property type="project" value="TreeGrafter"/>
</dbReference>
<feature type="chain" id="PRO_5013115321" description="Mannan endo-1,6-alpha-mannosidase" evidence="12">
    <location>
        <begin position="21"/>
        <end position="446"/>
    </location>
</feature>
<comment type="similarity">
    <text evidence="3 10">Belongs to the glycosyl hydrolase 76 family.</text>
</comment>
<feature type="signal peptide" evidence="12">
    <location>
        <begin position="1"/>
        <end position="20"/>
    </location>
</feature>
<evidence type="ECO:0000256" key="9">
    <source>
        <dbReference type="ARBA" id="ARBA00023295"/>
    </source>
</evidence>
<dbReference type="GO" id="GO:0016052">
    <property type="term" value="P:carbohydrate catabolic process"/>
    <property type="evidence" value="ECO:0007669"/>
    <property type="project" value="InterPro"/>
</dbReference>
<name>A0A1U7LN34_NEOID</name>
<dbReference type="InterPro" id="IPR008928">
    <property type="entry name" value="6-hairpin_glycosidase_sf"/>
</dbReference>
<evidence type="ECO:0000256" key="7">
    <source>
        <dbReference type="ARBA" id="ARBA00023136"/>
    </source>
</evidence>
<dbReference type="GO" id="GO:0012505">
    <property type="term" value="C:endomembrane system"/>
    <property type="evidence" value="ECO:0007669"/>
    <property type="project" value="UniProtKB-SubCell"/>
</dbReference>
<evidence type="ECO:0000256" key="5">
    <source>
        <dbReference type="ARBA" id="ARBA00022729"/>
    </source>
</evidence>
<evidence type="ECO:0000313" key="14">
    <source>
        <dbReference type="Proteomes" id="UP000186594"/>
    </source>
</evidence>
<dbReference type="OMA" id="CERNGLC"/>
<dbReference type="SUPFAM" id="SSF48208">
    <property type="entry name" value="Six-hairpin glycosidases"/>
    <property type="match status" value="1"/>
</dbReference>
<dbReference type="AlphaFoldDB" id="A0A1U7LN34"/>
<keyword evidence="14" id="KW-1185">Reference proteome</keyword>
<dbReference type="PIRSF" id="PIRSF016302">
    <property type="entry name" value="Man_a_manosd"/>
    <property type="match status" value="1"/>
</dbReference>